<feature type="non-terminal residue" evidence="1">
    <location>
        <position position="1"/>
    </location>
</feature>
<reference evidence="2" key="1">
    <citation type="submission" date="2017-09" db="EMBL/GenBank/DDBJ databases">
        <title>Depth-based differentiation of microbial function through sediment-hosted aquifers and enrichment of novel symbionts in the deep terrestrial subsurface.</title>
        <authorList>
            <person name="Probst A.J."/>
            <person name="Ladd B."/>
            <person name="Jarett J.K."/>
            <person name="Geller-Mcgrath D.E."/>
            <person name="Sieber C.M.K."/>
            <person name="Emerson J.B."/>
            <person name="Anantharaman K."/>
            <person name="Thomas B.C."/>
            <person name="Malmstrom R."/>
            <person name="Stieglmeier M."/>
            <person name="Klingl A."/>
            <person name="Woyke T."/>
            <person name="Ryan C.M."/>
            <person name="Banfield J.F."/>
        </authorList>
    </citation>
    <scope>NUCLEOTIDE SEQUENCE [LARGE SCALE GENOMIC DNA]</scope>
</reference>
<dbReference type="Proteomes" id="UP000229784">
    <property type="component" value="Unassembled WGS sequence"/>
</dbReference>
<comment type="caution">
    <text evidence="1">The sequence shown here is derived from an EMBL/GenBank/DDBJ whole genome shotgun (WGS) entry which is preliminary data.</text>
</comment>
<gene>
    <name evidence="1" type="ORF">COT20_00180</name>
</gene>
<name>A0A2M6XVB0_9BACT</name>
<dbReference type="EMBL" id="PEXQ01000006">
    <property type="protein sequence ID" value="PIU16579.1"/>
    <property type="molecule type" value="Genomic_DNA"/>
</dbReference>
<accession>A0A2M6XVB0</accession>
<organism evidence="1 2">
    <name type="scientific">bacterium (Candidatus Gribaldobacteria) CG08_land_8_20_14_0_20_39_15</name>
    <dbReference type="NCBI Taxonomy" id="2014273"/>
    <lineage>
        <taxon>Bacteria</taxon>
        <taxon>Candidatus Gribaldobacteria</taxon>
    </lineage>
</organism>
<sequence length="241" mass="25734">ITPSSASDGSGSGLTITPYYIELDQNATSFASADFNSGWTNNAWTKSSLNANEAQAVRTKAKDNVGNESSWVNPSPVYKYTLADTPGAPTLVTVGSSAMDITIDTNSNSSITEYAIAVSFDNWLNTKYVQVDGTLGSAGGSAVWQTLASWGSPSRVTGLNSLYTYKVKIKARNNNQTETDFSAESQLGSLNQAPSVIINSAAQTQNGTQYVTINYTLTDAEANTCSLLNYEYSTDNSTWQT</sequence>
<evidence type="ECO:0000313" key="2">
    <source>
        <dbReference type="Proteomes" id="UP000229784"/>
    </source>
</evidence>
<dbReference type="AlphaFoldDB" id="A0A2M6XVB0"/>
<proteinExistence type="predicted"/>
<evidence type="ECO:0008006" key="3">
    <source>
        <dbReference type="Google" id="ProtNLM"/>
    </source>
</evidence>
<protein>
    <recommendedName>
        <fullName evidence="3">Fibronectin type-III domain-containing protein</fullName>
    </recommendedName>
</protein>
<evidence type="ECO:0000313" key="1">
    <source>
        <dbReference type="EMBL" id="PIU16579.1"/>
    </source>
</evidence>
<feature type="non-terminal residue" evidence="1">
    <location>
        <position position="241"/>
    </location>
</feature>